<dbReference type="EMBL" id="JAIPME010000002">
    <property type="protein sequence ID" value="MBZ2386497.1"/>
    <property type="molecule type" value="Genomic_DNA"/>
</dbReference>
<dbReference type="RefSeq" id="WP_223418584.1">
    <property type="nucleotide sequence ID" value="NZ_JAIPME010000002.1"/>
</dbReference>
<organism evidence="1 2">
    <name type="scientific">Anaerococcus murdochii</name>
    <dbReference type="NCBI Taxonomy" id="411577"/>
    <lineage>
        <taxon>Bacteria</taxon>
        <taxon>Bacillati</taxon>
        <taxon>Bacillota</taxon>
        <taxon>Tissierellia</taxon>
        <taxon>Tissierellales</taxon>
        <taxon>Peptoniphilaceae</taxon>
        <taxon>Anaerococcus</taxon>
    </lineage>
</organism>
<dbReference type="Proteomes" id="UP000734271">
    <property type="component" value="Unassembled WGS sequence"/>
</dbReference>
<accession>A0ABS7SYC1</accession>
<keyword evidence="2" id="KW-1185">Reference proteome</keyword>
<evidence type="ECO:0000313" key="2">
    <source>
        <dbReference type="Proteomes" id="UP000734271"/>
    </source>
</evidence>
<gene>
    <name evidence="1" type="ORF">K8P03_04190</name>
</gene>
<reference evidence="1 2" key="1">
    <citation type="submission" date="2021-08" db="EMBL/GenBank/DDBJ databases">
        <title>FDA dAtabase for Regulatory Grade micrObial Sequences (FDA-ARGOS): Supporting development and validation of Infectious Disease Dx tests.</title>
        <authorList>
            <person name="Sproer C."/>
            <person name="Gronow S."/>
            <person name="Severitt S."/>
            <person name="Schroder I."/>
            <person name="Tallon L."/>
            <person name="Sadzewicz L."/>
            <person name="Zhao X."/>
            <person name="Boylan J."/>
            <person name="Ott S."/>
            <person name="Bowen H."/>
            <person name="Vavikolanu K."/>
            <person name="Hazen T."/>
            <person name="Aluvathingal J."/>
            <person name="Nadendla S."/>
            <person name="Lowell S."/>
            <person name="Myers T."/>
            <person name="Yan Y."/>
            <person name="Sichtig H."/>
        </authorList>
    </citation>
    <scope>NUCLEOTIDE SEQUENCE [LARGE SCALE GENOMIC DNA]</scope>
    <source>
        <strain evidence="1 2">FDAARGOS_1460</strain>
    </source>
</reference>
<proteinExistence type="predicted"/>
<protein>
    <recommendedName>
        <fullName evidence="3">YvrJ family protein</fullName>
    </recommendedName>
</protein>
<comment type="caution">
    <text evidence="1">The sequence shown here is derived from an EMBL/GenBank/DDBJ whole genome shotgun (WGS) entry which is preliminary data.</text>
</comment>
<name>A0ABS7SYC1_9FIRM</name>
<evidence type="ECO:0008006" key="3">
    <source>
        <dbReference type="Google" id="ProtNLM"/>
    </source>
</evidence>
<sequence>MFNNLEDILRDLSQGLFLLSIPVNILYFSLNKLDKKLDQKLGDKND</sequence>
<evidence type="ECO:0000313" key="1">
    <source>
        <dbReference type="EMBL" id="MBZ2386497.1"/>
    </source>
</evidence>